<dbReference type="InterPro" id="IPR052519">
    <property type="entry name" value="Euk-type_GlcNAc_Kinase"/>
</dbReference>
<comment type="caution">
    <text evidence="2">The sequence shown here is derived from an EMBL/GenBank/DDBJ whole genome shotgun (WGS) entry which is preliminary data.</text>
</comment>
<dbReference type="CDD" id="cd24007">
    <property type="entry name" value="ASKHA_NBD_eukNAGK-like"/>
    <property type="match status" value="1"/>
</dbReference>
<evidence type="ECO:0000313" key="2">
    <source>
        <dbReference type="EMBL" id="TFD99813.1"/>
    </source>
</evidence>
<dbReference type="Gene3D" id="3.30.420.40">
    <property type="match status" value="2"/>
</dbReference>
<gene>
    <name evidence="2" type="ORF">E2626_13615</name>
</gene>
<feature type="domain" description="ATPase BadF/BadG/BcrA/BcrD type" evidence="1">
    <location>
        <begin position="5"/>
        <end position="306"/>
    </location>
</feature>
<dbReference type="PANTHER" id="PTHR43190:SF3">
    <property type="entry name" value="N-ACETYL-D-GLUCOSAMINE KINASE"/>
    <property type="match status" value="1"/>
</dbReference>
<dbReference type="AlphaFoldDB" id="A0A4Y8LBQ5"/>
<evidence type="ECO:0000313" key="3">
    <source>
        <dbReference type="Proteomes" id="UP000297776"/>
    </source>
</evidence>
<keyword evidence="3" id="KW-1185">Reference proteome</keyword>
<dbReference type="Proteomes" id="UP000297776">
    <property type="component" value="Unassembled WGS sequence"/>
</dbReference>
<organism evidence="2 3">
    <name type="scientific">Jeotgalibacillus salarius</name>
    <dbReference type="NCBI Taxonomy" id="546023"/>
    <lineage>
        <taxon>Bacteria</taxon>
        <taxon>Bacillati</taxon>
        <taxon>Bacillota</taxon>
        <taxon>Bacilli</taxon>
        <taxon>Bacillales</taxon>
        <taxon>Caryophanaceae</taxon>
        <taxon>Jeotgalibacillus</taxon>
    </lineage>
</organism>
<dbReference type="InterPro" id="IPR002731">
    <property type="entry name" value="ATPase_BadF"/>
</dbReference>
<dbReference type="Pfam" id="PF01869">
    <property type="entry name" value="BcrAD_BadFG"/>
    <property type="match status" value="1"/>
</dbReference>
<dbReference type="OrthoDB" id="9772633at2"/>
<evidence type="ECO:0000259" key="1">
    <source>
        <dbReference type="Pfam" id="PF01869"/>
    </source>
</evidence>
<name>A0A4Y8LBQ5_9BACL</name>
<dbReference type="RefSeq" id="WP_134382328.1">
    <property type="nucleotide sequence ID" value="NZ_SORX01000008.1"/>
</dbReference>
<dbReference type="InterPro" id="IPR043129">
    <property type="entry name" value="ATPase_NBD"/>
</dbReference>
<dbReference type="EMBL" id="SORX01000008">
    <property type="protein sequence ID" value="TFD99813.1"/>
    <property type="molecule type" value="Genomic_DNA"/>
</dbReference>
<dbReference type="PANTHER" id="PTHR43190">
    <property type="entry name" value="N-ACETYL-D-GLUCOSAMINE KINASE"/>
    <property type="match status" value="1"/>
</dbReference>
<protein>
    <recommendedName>
        <fullName evidence="1">ATPase BadF/BadG/BcrA/BcrD type domain-containing protein</fullName>
    </recommendedName>
</protein>
<accession>A0A4Y8LBQ5</accession>
<dbReference type="SUPFAM" id="SSF53067">
    <property type="entry name" value="Actin-like ATPase domain"/>
    <property type="match status" value="2"/>
</dbReference>
<proteinExistence type="predicted"/>
<sequence>MAYIIGMDGGGTKTSYAVSRIDHVSILGTELEGPGTNPQMIGFQQMAERIAIKLEELLESHRIEKHQVKAICGGYAGVGRANDADTAHDALKKKLILRGFHKNVSVLIKSDLQIALKGAIPPEHQQGMLIISGTGSNSAGLLKDGSMVKSGGWGHLLGDEGSGYAIAAAGLQAVVRAYDRRGPATVLNEYILKALGLTNETQLVTYMYQEQRDKSEIAVLAKVVTEAADSGDAVAESIIKKAATDLADHVHSLHLQSGEYNEQTIVTTTGSIFKYATSVRTAFIRELKERKLGIWTPAHGTPVEGALKEAAESAKSLEKRR</sequence>
<reference evidence="2 3" key="1">
    <citation type="submission" date="2019-03" db="EMBL/GenBank/DDBJ databases">
        <authorList>
            <person name="Yang Y."/>
        </authorList>
    </citation>
    <scope>NUCLEOTIDE SEQUENCE [LARGE SCALE GENOMIC DNA]</scope>
    <source>
        <strain evidence="2 3">ASL-1</strain>
    </source>
</reference>